<dbReference type="Gene3D" id="3.40.630.30">
    <property type="match status" value="1"/>
</dbReference>
<dbReference type="PANTHER" id="PTHR20905">
    <property type="entry name" value="N-ACETYLTRANSFERASE-RELATED"/>
    <property type="match status" value="1"/>
</dbReference>
<dbReference type="GeneID" id="103507696"/>
<comment type="catalytic activity">
    <reaction evidence="11">
        <text>serotonin + hexadecanoyl-CoA = N-hexadecanoyl-serotonin + CoA + H(+)</text>
        <dbReference type="Rhea" id="RHEA:51384"/>
        <dbReference type="ChEBI" id="CHEBI:15378"/>
        <dbReference type="ChEBI" id="CHEBI:57287"/>
        <dbReference type="ChEBI" id="CHEBI:57379"/>
        <dbReference type="ChEBI" id="CHEBI:134059"/>
        <dbReference type="ChEBI" id="CHEBI:350546"/>
    </reaction>
    <physiologicalReaction direction="left-to-right" evidence="11">
        <dbReference type="Rhea" id="RHEA:51385"/>
    </physiologicalReaction>
</comment>
<accession>A0A1S4E9S2</accession>
<proteinExistence type="inferred from homology"/>
<dbReference type="CDD" id="cd04301">
    <property type="entry name" value="NAT_SF"/>
    <property type="match status" value="1"/>
</dbReference>
<dbReference type="STRING" id="121845.A0A1S4E9S2"/>
<evidence type="ECO:0000256" key="9">
    <source>
        <dbReference type="ARBA" id="ARBA00051711"/>
    </source>
</evidence>
<evidence type="ECO:0000256" key="11">
    <source>
        <dbReference type="ARBA" id="ARBA00052178"/>
    </source>
</evidence>
<organism evidence="14 16">
    <name type="scientific">Diaphorina citri</name>
    <name type="common">Asian citrus psyllid</name>
    <dbReference type="NCBI Taxonomy" id="121845"/>
    <lineage>
        <taxon>Eukaryota</taxon>
        <taxon>Metazoa</taxon>
        <taxon>Ecdysozoa</taxon>
        <taxon>Arthropoda</taxon>
        <taxon>Hexapoda</taxon>
        <taxon>Insecta</taxon>
        <taxon>Pterygota</taxon>
        <taxon>Neoptera</taxon>
        <taxon>Paraneoptera</taxon>
        <taxon>Hemiptera</taxon>
        <taxon>Sternorrhyncha</taxon>
        <taxon>Psylloidea</taxon>
        <taxon>Psyllidae</taxon>
        <taxon>Diaphorininae</taxon>
        <taxon>Diaphorina</taxon>
    </lineage>
</organism>
<protein>
    <recommendedName>
        <fullName evidence="5">aralkylamine N-acetyltransferase</fullName>
        <ecNumber evidence="5">2.3.1.87</ecNumber>
    </recommendedName>
</protein>
<dbReference type="OMA" id="KYTNDAG"/>
<dbReference type="PaxDb" id="121845-A0A1S4E9S2"/>
<dbReference type="InterPro" id="IPR016181">
    <property type="entry name" value="Acyl_CoA_acyltransferase"/>
</dbReference>
<dbReference type="AlphaFoldDB" id="A0A1S4E9S2"/>
<dbReference type="GO" id="GO:0004059">
    <property type="term" value="F:aralkylamine N-acetyltransferase activity"/>
    <property type="evidence" value="ECO:0007669"/>
    <property type="project" value="UniProtKB-EC"/>
</dbReference>
<dbReference type="SUPFAM" id="SSF55729">
    <property type="entry name" value="Acyl-CoA N-acyltransferases (Nat)"/>
    <property type="match status" value="1"/>
</dbReference>
<dbReference type="RefSeq" id="XP_017298946.1">
    <property type="nucleotide sequence ID" value="XM_017443457.2"/>
</dbReference>
<keyword evidence="14" id="KW-1185">Reference proteome</keyword>
<comment type="catalytic activity">
    <reaction evidence="9">
        <text>dopamine + acetyl-CoA = N-acetyldopamine + CoA + H(+)</text>
        <dbReference type="Rhea" id="RHEA:51388"/>
        <dbReference type="ChEBI" id="CHEBI:15378"/>
        <dbReference type="ChEBI" id="CHEBI:57287"/>
        <dbReference type="ChEBI" id="CHEBI:57288"/>
        <dbReference type="ChEBI" id="CHEBI:59905"/>
        <dbReference type="ChEBI" id="CHEBI:125678"/>
    </reaction>
    <physiologicalReaction direction="left-to-right" evidence="9">
        <dbReference type="Rhea" id="RHEA:51389"/>
    </physiologicalReaction>
</comment>
<evidence type="ECO:0000256" key="8">
    <source>
        <dbReference type="ARBA" id="ARBA00051284"/>
    </source>
</evidence>
<comment type="catalytic activity">
    <reaction evidence="10">
        <text>serotonin + (9Z)-octadecenoyl-CoA = N-(9Z-octadecenoyl)-serotonin + CoA + H(+)</text>
        <dbReference type="Rhea" id="RHEA:51392"/>
        <dbReference type="ChEBI" id="CHEBI:15378"/>
        <dbReference type="ChEBI" id="CHEBI:57287"/>
        <dbReference type="ChEBI" id="CHEBI:57387"/>
        <dbReference type="ChEBI" id="CHEBI:134064"/>
        <dbReference type="ChEBI" id="CHEBI:350546"/>
    </reaction>
    <physiologicalReaction direction="left-to-right" evidence="10">
        <dbReference type="Rhea" id="RHEA:51393"/>
    </physiologicalReaction>
</comment>
<dbReference type="KEGG" id="dci:103507696"/>
<evidence type="ECO:0000256" key="6">
    <source>
        <dbReference type="ARBA" id="ARBA00050189"/>
    </source>
</evidence>
<dbReference type="Proteomes" id="UP000079169">
    <property type="component" value="Unplaced"/>
</dbReference>
<gene>
    <name evidence="15 16" type="primary">LOC103507696</name>
</gene>
<comment type="catalytic activity">
    <reaction evidence="8">
        <text>serotonin + (5Z,8Z,11Z,14Z)-eicosatetraenoyl-CoA = N-[(5Z,8Z,11Z,14Z)-eicosatetraenoyl]-serotonin + CoA + H(+)</text>
        <dbReference type="Rhea" id="RHEA:51396"/>
        <dbReference type="ChEBI" id="CHEBI:15378"/>
        <dbReference type="ChEBI" id="CHEBI:57287"/>
        <dbReference type="ChEBI" id="CHEBI:57368"/>
        <dbReference type="ChEBI" id="CHEBI:132255"/>
        <dbReference type="ChEBI" id="CHEBI:350546"/>
    </reaction>
    <physiologicalReaction direction="left-to-right" evidence="8">
        <dbReference type="Rhea" id="RHEA:51397"/>
    </physiologicalReaction>
</comment>
<comment type="similarity">
    <text evidence="4">Belongs to the acetyltransferase family. AANAT subfamily.</text>
</comment>
<name>A0A1S4E9S2_DIACI</name>
<evidence type="ECO:0000256" key="5">
    <source>
        <dbReference type="ARBA" id="ARBA00039114"/>
    </source>
</evidence>
<evidence type="ECO:0000313" key="16">
    <source>
        <dbReference type="RefSeq" id="XP_017298950.1"/>
    </source>
</evidence>
<evidence type="ECO:0000256" key="10">
    <source>
        <dbReference type="ARBA" id="ARBA00051823"/>
    </source>
</evidence>
<sequence>MSKEEIDYVYPIPEDKYNDVIEHLRYNFFADEPLNKCVGLCETGRGHSELELHSILTLQDNLSVMAVNGNGQVIGVALNGIQHEGDVDEAIKKLETLNDKKFKQIFSMLYDLNQSLNLFSRYDVTSIFECRILSVDNNYRGRGLANELFKLSIDIASKAGFKVFKVDATGVFSQKISTKLGLETLIELEYRNHLDSATGLPMFTPPSPHTSLKVMVKILQ</sequence>
<comment type="pathway">
    <text evidence="3">Aromatic compound metabolism; melatonin biosynthesis; melatonin from serotonin: step 1/2.</text>
</comment>
<keyword evidence="2" id="KW-0012">Acyltransferase</keyword>
<evidence type="ECO:0000256" key="3">
    <source>
        <dbReference type="ARBA" id="ARBA00037926"/>
    </source>
</evidence>
<dbReference type="EC" id="2.3.1.87" evidence="5"/>
<comment type="catalytic activity">
    <reaction evidence="13">
        <text>serotonin + acetyl-CoA = N-acetylserotonin + CoA + H(+)</text>
        <dbReference type="Rhea" id="RHEA:25217"/>
        <dbReference type="ChEBI" id="CHEBI:15378"/>
        <dbReference type="ChEBI" id="CHEBI:17697"/>
        <dbReference type="ChEBI" id="CHEBI:57287"/>
        <dbReference type="ChEBI" id="CHEBI:57288"/>
        <dbReference type="ChEBI" id="CHEBI:350546"/>
        <dbReference type="EC" id="2.3.1.87"/>
    </reaction>
    <physiologicalReaction direction="left-to-right" evidence="13">
        <dbReference type="Rhea" id="RHEA:25218"/>
    </physiologicalReaction>
</comment>
<comment type="catalytic activity">
    <reaction evidence="12">
        <text>dopamine + hexadecanoyl-CoA = N-hexadecanoyl-dopamine + CoA + H(+)</text>
        <dbReference type="Rhea" id="RHEA:51376"/>
        <dbReference type="ChEBI" id="CHEBI:15378"/>
        <dbReference type="ChEBI" id="CHEBI:57287"/>
        <dbReference type="ChEBI" id="CHEBI:57379"/>
        <dbReference type="ChEBI" id="CHEBI:59905"/>
        <dbReference type="ChEBI" id="CHEBI:134058"/>
    </reaction>
    <physiologicalReaction direction="left-to-right" evidence="12">
        <dbReference type="Rhea" id="RHEA:51377"/>
    </physiologicalReaction>
</comment>
<evidence type="ECO:0000256" key="7">
    <source>
        <dbReference type="ARBA" id="ARBA00050849"/>
    </source>
</evidence>
<evidence type="ECO:0000256" key="1">
    <source>
        <dbReference type="ARBA" id="ARBA00022679"/>
    </source>
</evidence>
<comment type="catalytic activity">
    <reaction evidence="7">
        <text>serotonin + octadecanoyl-CoA = N-octadecanoyl-serotonin + CoA + H(+)</text>
        <dbReference type="Rhea" id="RHEA:51400"/>
        <dbReference type="ChEBI" id="CHEBI:15378"/>
        <dbReference type="ChEBI" id="CHEBI:57287"/>
        <dbReference type="ChEBI" id="CHEBI:57394"/>
        <dbReference type="ChEBI" id="CHEBI:134065"/>
        <dbReference type="ChEBI" id="CHEBI:350546"/>
    </reaction>
    <physiologicalReaction direction="left-to-right" evidence="7">
        <dbReference type="Rhea" id="RHEA:51401"/>
    </physiologicalReaction>
</comment>
<evidence type="ECO:0000256" key="13">
    <source>
        <dbReference type="ARBA" id="ARBA00052491"/>
    </source>
</evidence>
<dbReference type="SMR" id="A0A1S4E9S2"/>
<dbReference type="RefSeq" id="XP_017298950.1">
    <property type="nucleotide sequence ID" value="XM_017443461.2"/>
</dbReference>
<evidence type="ECO:0000256" key="4">
    <source>
        <dbReference type="ARBA" id="ARBA00038182"/>
    </source>
</evidence>
<evidence type="ECO:0000256" key="12">
    <source>
        <dbReference type="ARBA" id="ARBA00052335"/>
    </source>
</evidence>
<comment type="catalytic activity">
    <reaction evidence="6">
        <text>dopamine + (9Z)-octadecenoyl-CoA = N-(9Z-octadecanoyl)-dopamine + CoA + H(+)</text>
        <dbReference type="Rhea" id="RHEA:51380"/>
        <dbReference type="ChEBI" id="CHEBI:15378"/>
        <dbReference type="ChEBI" id="CHEBI:31883"/>
        <dbReference type="ChEBI" id="CHEBI:57287"/>
        <dbReference type="ChEBI" id="CHEBI:57387"/>
        <dbReference type="ChEBI" id="CHEBI:59905"/>
    </reaction>
    <physiologicalReaction direction="left-to-right" evidence="6">
        <dbReference type="Rhea" id="RHEA:51381"/>
    </physiologicalReaction>
</comment>
<evidence type="ECO:0000313" key="14">
    <source>
        <dbReference type="Proteomes" id="UP000079169"/>
    </source>
</evidence>
<dbReference type="FunFam" id="3.40.630.30:FF:000046">
    <property type="entry name" value="Dopamine N-acetyltransferase"/>
    <property type="match status" value="1"/>
</dbReference>
<keyword evidence="1" id="KW-0808">Transferase</keyword>
<dbReference type="PANTHER" id="PTHR20905:SF32">
    <property type="entry name" value="ARYLALKYLAMINE N-ACETYLTRANSFERASE-LIKE 7, ISOFORM A"/>
    <property type="match status" value="1"/>
</dbReference>
<reference evidence="15 16" key="1">
    <citation type="submission" date="2025-04" db="UniProtKB">
        <authorList>
            <consortium name="RefSeq"/>
        </authorList>
    </citation>
    <scope>IDENTIFICATION</scope>
</reference>
<evidence type="ECO:0000313" key="15">
    <source>
        <dbReference type="RefSeq" id="XP_017298946.1"/>
    </source>
</evidence>
<evidence type="ECO:0000256" key="2">
    <source>
        <dbReference type="ARBA" id="ARBA00023315"/>
    </source>
</evidence>